<dbReference type="SUPFAM" id="SSF52540">
    <property type="entry name" value="P-loop containing nucleoside triphosphate hydrolases"/>
    <property type="match status" value="1"/>
</dbReference>
<gene>
    <name evidence="2" type="ORF">MA20_40945</name>
</gene>
<comment type="caution">
    <text evidence="2">The sequence shown here is derived from an EMBL/GenBank/DDBJ whole genome shotgun (WGS) entry which is preliminary data.</text>
</comment>
<evidence type="ECO:0000313" key="3">
    <source>
        <dbReference type="Proteomes" id="UP000030377"/>
    </source>
</evidence>
<accession>A0A0A3YJJ9</accession>
<dbReference type="AlphaFoldDB" id="A0A0A3YJJ9"/>
<proteinExistence type="predicted"/>
<dbReference type="RefSeq" id="WP_041960231.1">
    <property type="nucleotide sequence ID" value="NZ_JRPN01000039.1"/>
</dbReference>
<reference evidence="2 3" key="1">
    <citation type="submission" date="2014-09" db="EMBL/GenBank/DDBJ databases">
        <title>Draft genome of Bradyrhizobium japonicum Is-34.</title>
        <authorList>
            <person name="Tsurumaru H."/>
            <person name="Yamakawa T."/>
            <person name="Hashimoto S."/>
            <person name="Okizaki K."/>
            <person name="Kanesaki Y."/>
            <person name="Yoshikawa H."/>
            <person name="Yajima S."/>
        </authorList>
    </citation>
    <scope>NUCLEOTIDE SEQUENCE [LARGE SCALE GENOMIC DNA]</scope>
    <source>
        <strain evidence="2 3">Is-34</strain>
    </source>
</reference>
<protein>
    <recommendedName>
        <fullName evidence="4">ATP-binding protein</fullName>
    </recommendedName>
</protein>
<dbReference type="InterPro" id="IPR027417">
    <property type="entry name" value="P-loop_NTPase"/>
</dbReference>
<dbReference type="Proteomes" id="UP000030377">
    <property type="component" value="Unassembled WGS sequence"/>
</dbReference>
<organism evidence="2 3">
    <name type="scientific">Bradyrhizobium japonicum</name>
    <dbReference type="NCBI Taxonomy" id="375"/>
    <lineage>
        <taxon>Bacteria</taxon>
        <taxon>Pseudomonadati</taxon>
        <taxon>Pseudomonadota</taxon>
        <taxon>Alphaproteobacteria</taxon>
        <taxon>Hyphomicrobiales</taxon>
        <taxon>Nitrobacteraceae</taxon>
        <taxon>Bradyrhizobium</taxon>
    </lineage>
</organism>
<evidence type="ECO:0000313" key="2">
    <source>
        <dbReference type="EMBL" id="KGT73888.1"/>
    </source>
</evidence>
<dbReference type="EMBL" id="JRPN01000039">
    <property type="protein sequence ID" value="KGT73888.1"/>
    <property type="molecule type" value="Genomic_DNA"/>
</dbReference>
<name>A0A0A3YJJ9_BRAJP</name>
<sequence length="403" mass="43167">MIAAPKRLWRPVLTVLDEAQFYAPEKGGPESLKSIISFMMLGRKRGFTGVLATPRPADLSKRAMNPVNNWLIGRCGQPADRKSASDAIGFSPNSPEARGLRSLETRHFWAFGPALYLEPQQIRVGSTETTIVKAGQATLPTPPAPAAMKRLLDQLNTAAKPADAKDSEDPKVLRAEIARLTAELAKPTRSTIFQTEPDAAAIAATEQRGYARGFDAGFSEAEGQGLVLWEASRAFAIEHAENIAQQLRQGRFQIVRNPAMAVAPSAPPAPTRTPQALPQRAPAPAASGDGPLGGVQQKILNSVAEMQALFRKAPPRSIVAMSANYKNVKSTGFAKALSALSTDGHVFYPDSGTVALTESGVKLARPRPNAVTTADMQARVVDILGETAGRILQNLIDVYPHSR</sequence>
<feature type="compositionally biased region" description="Low complexity" evidence="1">
    <location>
        <begin position="272"/>
        <end position="286"/>
    </location>
</feature>
<dbReference type="Gene3D" id="3.40.50.300">
    <property type="entry name" value="P-loop containing nucleotide triphosphate hydrolases"/>
    <property type="match status" value="1"/>
</dbReference>
<evidence type="ECO:0000256" key="1">
    <source>
        <dbReference type="SAM" id="MobiDB-lite"/>
    </source>
</evidence>
<feature type="region of interest" description="Disordered" evidence="1">
    <location>
        <begin position="262"/>
        <end position="292"/>
    </location>
</feature>
<evidence type="ECO:0008006" key="4">
    <source>
        <dbReference type="Google" id="ProtNLM"/>
    </source>
</evidence>